<dbReference type="AlphaFoldDB" id="A0A6M3KUG7"/>
<dbReference type="PANTHER" id="PTHR39184:SF1">
    <property type="entry name" value="PBSX PHAGE TERMINASE LARGE SUBUNIT"/>
    <property type="match status" value="1"/>
</dbReference>
<dbReference type="InterPro" id="IPR052380">
    <property type="entry name" value="Viral_DNA_packaging_terminase"/>
</dbReference>
<evidence type="ECO:0000259" key="1">
    <source>
        <dbReference type="Pfam" id="PF04466"/>
    </source>
</evidence>
<sequence length="420" mass="48101">MSQQSIKLFPSQYKFVHSEKKEVLLSGSYGCGKSRALCYALVRQATIPGNDVLLLRKTLTSLRRSTLISLIGGSEPILARGTYTHNKLEQRIRLNGGGTIYYMGLDEATKIRSMNLGAIAVDEAIEITETEYNELLGRLRLLVGSRQIFMATNPGPPSHWIYQYFFIDPIEQREVIMARTEENTLLPDDYILSLKSLPPSLYRRYVEGIWCAIEGLVYDTFDTKVNIRSCEDEELSIKFEEYFLGIDFGYRSPTAMVLVGRTGEKLRVLDEVYARKLLMSQIKDHIKFYHNLYPDLTCIVDPSAATLIAEIENLDVYCLKADNDIILGINRVRTAFSDGLLISDKCVNLLRELENYIYEEGTEKPVKRDDHALDALRYVCNTISSADAGPRPFIWSYNDFLKMQHDEEVKRVAWRYHLLP</sequence>
<feature type="domain" description="Phage terminase large subunit N-terminal" evidence="1">
    <location>
        <begin position="24"/>
        <end position="205"/>
    </location>
</feature>
<evidence type="ECO:0000313" key="2">
    <source>
        <dbReference type="EMBL" id="QJA85095.1"/>
    </source>
</evidence>
<name>A0A6M3KUG7_9ZZZZ</name>
<gene>
    <name evidence="2" type="ORF">MM415B02274_0005</name>
</gene>
<dbReference type="InterPro" id="IPR006437">
    <property type="entry name" value="Phage_terminase_lsu"/>
</dbReference>
<proteinExistence type="predicted"/>
<dbReference type="EMBL" id="MT142554">
    <property type="protein sequence ID" value="QJA85095.1"/>
    <property type="molecule type" value="Genomic_DNA"/>
</dbReference>
<protein>
    <submittedName>
        <fullName evidence="2">Putative terminase</fullName>
    </submittedName>
</protein>
<dbReference type="Gene3D" id="3.30.420.280">
    <property type="match status" value="1"/>
</dbReference>
<dbReference type="SUPFAM" id="SSF52540">
    <property type="entry name" value="P-loop containing nucleoside triphosphate hydrolases"/>
    <property type="match status" value="1"/>
</dbReference>
<dbReference type="PANTHER" id="PTHR39184">
    <property type="match status" value="1"/>
</dbReference>
<dbReference type="InterPro" id="IPR027417">
    <property type="entry name" value="P-loop_NTPase"/>
</dbReference>
<dbReference type="Gene3D" id="3.40.50.300">
    <property type="entry name" value="P-loop containing nucleotide triphosphate hydrolases"/>
    <property type="match status" value="1"/>
</dbReference>
<accession>A0A6M3KUG7</accession>
<dbReference type="InterPro" id="IPR035412">
    <property type="entry name" value="Terminase_L_N"/>
</dbReference>
<organism evidence="2">
    <name type="scientific">viral metagenome</name>
    <dbReference type="NCBI Taxonomy" id="1070528"/>
    <lineage>
        <taxon>unclassified sequences</taxon>
        <taxon>metagenomes</taxon>
        <taxon>organismal metagenomes</taxon>
    </lineage>
</organism>
<reference evidence="2" key="1">
    <citation type="submission" date="2020-03" db="EMBL/GenBank/DDBJ databases">
        <title>The deep terrestrial virosphere.</title>
        <authorList>
            <person name="Holmfeldt K."/>
            <person name="Nilsson E."/>
            <person name="Simone D."/>
            <person name="Lopez-Fernandez M."/>
            <person name="Wu X."/>
            <person name="de Brujin I."/>
            <person name="Lundin D."/>
            <person name="Andersson A."/>
            <person name="Bertilsson S."/>
            <person name="Dopson M."/>
        </authorList>
    </citation>
    <scope>NUCLEOTIDE SEQUENCE</scope>
    <source>
        <strain evidence="2">MM415B02274</strain>
    </source>
</reference>
<dbReference type="NCBIfam" id="TIGR01547">
    <property type="entry name" value="phage_term_2"/>
    <property type="match status" value="1"/>
</dbReference>
<dbReference type="Pfam" id="PF04466">
    <property type="entry name" value="Terminase_3"/>
    <property type="match status" value="1"/>
</dbReference>